<evidence type="ECO:0000256" key="1">
    <source>
        <dbReference type="SAM" id="MobiDB-lite"/>
    </source>
</evidence>
<feature type="region of interest" description="Disordered" evidence="1">
    <location>
        <begin position="102"/>
        <end position="143"/>
    </location>
</feature>
<dbReference type="EMBL" id="WIXE01014853">
    <property type="protein sequence ID" value="KAK5973964.1"/>
    <property type="molecule type" value="Genomic_DNA"/>
</dbReference>
<reference evidence="2 3" key="1">
    <citation type="submission" date="2019-10" db="EMBL/GenBank/DDBJ databases">
        <title>Assembly and Annotation for the nematode Trichostrongylus colubriformis.</title>
        <authorList>
            <person name="Martin J."/>
        </authorList>
    </citation>
    <scope>NUCLEOTIDE SEQUENCE [LARGE SCALE GENOMIC DNA]</scope>
    <source>
        <strain evidence="2">G859</strain>
        <tissue evidence="2">Whole worm</tissue>
    </source>
</reference>
<evidence type="ECO:0000313" key="2">
    <source>
        <dbReference type="EMBL" id="KAK5973964.1"/>
    </source>
</evidence>
<comment type="caution">
    <text evidence="2">The sequence shown here is derived from an EMBL/GenBank/DDBJ whole genome shotgun (WGS) entry which is preliminary data.</text>
</comment>
<evidence type="ECO:0000313" key="3">
    <source>
        <dbReference type="Proteomes" id="UP001331761"/>
    </source>
</evidence>
<dbReference type="AlphaFoldDB" id="A0AAN8IGJ4"/>
<dbReference type="Proteomes" id="UP001331761">
    <property type="component" value="Unassembled WGS sequence"/>
</dbReference>
<feature type="compositionally biased region" description="Basic and acidic residues" evidence="1">
    <location>
        <begin position="116"/>
        <end position="143"/>
    </location>
</feature>
<name>A0AAN8IGJ4_TRICO</name>
<proteinExistence type="predicted"/>
<protein>
    <submittedName>
        <fullName evidence="2">Uncharacterized protein</fullName>
    </submittedName>
</protein>
<organism evidence="2 3">
    <name type="scientific">Trichostrongylus colubriformis</name>
    <name type="common">Black scour worm</name>
    <dbReference type="NCBI Taxonomy" id="6319"/>
    <lineage>
        <taxon>Eukaryota</taxon>
        <taxon>Metazoa</taxon>
        <taxon>Ecdysozoa</taxon>
        <taxon>Nematoda</taxon>
        <taxon>Chromadorea</taxon>
        <taxon>Rhabditida</taxon>
        <taxon>Rhabditina</taxon>
        <taxon>Rhabditomorpha</taxon>
        <taxon>Strongyloidea</taxon>
        <taxon>Trichostrongylidae</taxon>
        <taxon>Trichostrongylus</taxon>
    </lineage>
</organism>
<gene>
    <name evidence="2" type="ORF">GCK32_008121</name>
</gene>
<accession>A0AAN8IGJ4</accession>
<keyword evidence="3" id="KW-1185">Reference proteome</keyword>
<sequence length="221" mass="24890">MFYTTGCIIQSGVPLVNPAIFNNVIGVVDDKMKLLKEDYIGKLKATVTFSDDSDGYRWSLCSIDDYFKKGSIERKSCTSYGRLIAEANFGYEPTIAREILNRTSRSSSKQPRKYKERVNNRIRDRSTVKSVDERSDTTSKNRDNVCDSGIADILEKTGISSSRALSPPSCYQEGRLSLEGDLEKTLRTCLHRCLESVKVRASIKQADPVFFYSLVDALMHV</sequence>